<feature type="domain" description="PilZ" evidence="1">
    <location>
        <begin position="3"/>
        <end position="80"/>
    </location>
</feature>
<name>A0ABS4EJT1_9HYPH</name>
<evidence type="ECO:0000313" key="2">
    <source>
        <dbReference type="EMBL" id="MBP1858205.1"/>
    </source>
</evidence>
<proteinExistence type="predicted"/>
<accession>A0ABS4EJT1</accession>
<evidence type="ECO:0000313" key="3">
    <source>
        <dbReference type="Proteomes" id="UP000823786"/>
    </source>
</evidence>
<sequence>MTEKRDSPRTRALKSGRIVFNHGSSSIDCTIRNLSASGAKLLVENALGLPAEFVLMCADDRSYRCTVRWRKLNEMGVSFDATI</sequence>
<gene>
    <name evidence="2" type="ORF">J2Z75_001701</name>
</gene>
<dbReference type="Gene3D" id="2.40.10.220">
    <property type="entry name" value="predicted glycosyltransferase like domains"/>
    <property type="match status" value="1"/>
</dbReference>
<dbReference type="Proteomes" id="UP000823786">
    <property type="component" value="Unassembled WGS sequence"/>
</dbReference>
<organism evidence="2 3">
    <name type="scientific">Rhizobium herbae</name>
    <dbReference type="NCBI Taxonomy" id="508661"/>
    <lineage>
        <taxon>Bacteria</taxon>
        <taxon>Pseudomonadati</taxon>
        <taxon>Pseudomonadota</taxon>
        <taxon>Alphaproteobacteria</taxon>
        <taxon>Hyphomicrobiales</taxon>
        <taxon>Rhizobiaceae</taxon>
        <taxon>Rhizobium/Agrobacterium group</taxon>
        <taxon>Rhizobium</taxon>
    </lineage>
</organism>
<protein>
    <recommendedName>
        <fullName evidence="1">PilZ domain-containing protein</fullName>
    </recommendedName>
</protein>
<dbReference type="EMBL" id="JAGGJV010000002">
    <property type="protein sequence ID" value="MBP1858205.1"/>
    <property type="molecule type" value="Genomic_DNA"/>
</dbReference>
<dbReference type="SUPFAM" id="SSF141371">
    <property type="entry name" value="PilZ domain-like"/>
    <property type="match status" value="1"/>
</dbReference>
<evidence type="ECO:0000259" key="1">
    <source>
        <dbReference type="Pfam" id="PF07238"/>
    </source>
</evidence>
<dbReference type="InterPro" id="IPR009875">
    <property type="entry name" value="PilZ_domain"/>
</dbReference>
<keyword evidence="3" id="KW-1185">Reference proteome</keyword>
<reference evidence="2 3" key="1">
    <citation type="submission" date="2021-03" db="EMBL/GenBank/DDBJ databases">
        <title>Genomic Encyclopedia of Type Strains, Phase IV (KMG-IV): sequencing the most valuable type-strain genomes for metagenomic binning, comparative biology and taxonomic classification.</title>
        <authorList>
            <person name="Goeker M."/>
        </authorList>
    </citation>
    <scope>NUCLEOTIDE SEQUENCE [LARGE SCALE GENOMIC DNA]</scope>
    <source>
        <strain evidence="2 3">DSM 26427</strain>
    </source>
</reference>
<dbReference type="Pfam" id="PF07238">
    <property type="entry name" value="PilZ"/>
    <property type="match status" value="1"/>
</dbReference>
<comment type="caution">
    <text evidence="2">The sequence shown here is derived from an EMBL/GenBank/DDBJ whole genome shotgun (WGS) entry which is preliminary data.</text>
</comment>
<dbReference type="RefSeq" id="WP_209850375.1">
    <property type="nucleotide sequence ID" value="NZ_JAGGJV010000002.1"/>
</dbReference>